<dbReference type="GO" id="GO:0016020">
    <property type="term" value="C:membrane"/>
    <property type="evidence" value="ECO:0007669"/>
    <property type="project" value="UniProtKB-SubCell"/>
</dbReference>
<dbReference type="EMBL" id="WHUT02000009">
    <property type="protein sequence ID" value="NUB45784.1"/>
    <property type="molecule type" value="Genomic_DNA"/>
</dbReference>
<dbReference type="InterPro" id="IPR036890">
    <property type="entry name" value="HATPase_C_sf"/>
</dbReference>
<dbReference type="GO" id="GO:0005524">
    <property type="term" value="F:ATP binding"/>
    <property type="evidence" value="ECO:0007669"/>
    <property type="project" value="UniProtKB-KW"/>
</dbReference>
<evidence type="ECO:0000256" key="3">
    <source>
        <dbReference type="ARBA" id="ARBA00012438"/>
    </source>
</evidence>
<evidence type="ECO:0000259" key="9">
    <source>
        <dbReference type="PROSITE" id="PS50885"/>
    </source>
</evidence>
<dbReference type="Gene3D" id="3.30.565.10">
    <property type="entry name" value="Histidine kinase-like ATPase, C-terminal domain"/>
    <property type="match status" value="1"/>
</dbReference>
<dbReference type="AlphaFoldDB" id="A0A8X8KLY1"/>
<feature type="domain" description="HAMP" evidence="9">
    <location>
        <begin position="302"/>
        <end position="356"/>
    </location>
</feature>
<sequence>MSFAGWWRRMTDRIGFRLAFLLAVALLPLGVVSVVQSAAVLDEARARSEAALTGETMRAAETAVRPIQRARGAAMSLAAAVEPLIGDAAACSAVMRRVADASEIYSLVGFIPLDGQMVCSSVGAFDFSNNAMLAGIIEAAEPTIILNPSGPVSKVAVVGVLHPVFAADGRLLGLVSISLPHSSLVARDAEETGPTPPVLMTFGADGAVVTSSAGLEAVAGLLPANRSLKALAGPDDLAFTAPTVDGPERVFSVVPILAGTIYALGSWPAESNAWLVEAVPAAILPALMWLACLLVAWLATERLVTRHIRGLQAAITTFAGGNRIVGRIEIEGAPLELRQLAGAFDKMTDTILHDEAELEDMVHQKEVLLREVHHRVKNNLQLIASIMNMQMRQARSPEAKVLMKGLQDRVMSLATIHRELYQTSGLTDIRADELLSDIVRQVVKMATGPGRQFAVTTSIGDLRLTPDQAVPLSLLLTEALTNAMKYAGSPDASPPRLDVALHRVGGTGAVLQVTNTLGPKPVAQDGLEVSTGLGAQLLMAFAQQVGGQVDTEEVGSTYHLRVTFEVRPLVEAEARNRAERPE</sequence>
<keyword evidence="6" id="KW-0547">Nucleotide-binding</keyword>
<dbReference type="EC" id="2.7.13.3" evidence="3"/>
<comment type="subcellular location">
    <subcellularLocation>
        <location evidence="2">Membrane</location>
    </subcellularLocation>
</comment>
<reference evidence="10" key="1">
    <citation type="submission" date="2020-05" db="EMBL/GenBank/DDBJ databases">
        <title>Fertoebacter nigrum gen. nov., sp. nov., a new member of the family Rhodobacteraceae.</title>
        <authorList>
            <person name="Szuroczki S."/>
            <person name="Abbaszade G."/>
            <person name="Buni D."/>
            <person name="Schumann P."/>
            <person name="Toth E."/>
        </authorList>
    </citation>
    <scope>NUCLEOTIDE SEQUENCE</scope>
    <source>
        <strain evidence="10">RG-N-1a</strain>
    </source>
</reference>
<evidence type="ECO:0000256" key="8">
    <source>
        <dbReference type="ARBA" id="ARBA00022840"/>
    </source>
</evidence>
<comment type="catalytic activity">
    <reaction evidence="1">
        <text>ATP + protein L-histidine = ADP + protein N-phospho-L-histidine.</text>
        <dbReference type="EC" id="2.7.13.3"/>
    </reaction>
</comment>
<dbReference type="CDD" id="cd06225">
    <property type="entry name" value="HAMP"/>
    <property type="match status" value="1"/>
</dbReference>
<dbReference type="GO" id="GO:0007165">
    <property type="term" value="P:signal transduction"/>
    <property type="evidence" value="ECO:0007669"/>
    <property type="project" value="InterPro"/>
</dbReference>
<dbReference type="Gene3D" id="3.30.450.20">
    <property type="entry name" value="PAS domain"/>
    <property type="match status" value="2"/>
</dbReference>
<comment type="caution">
    <text evidence="10">The sequence shown here is derived from an EMBL/GenBank/DDBJ whole genome shotgun (WGS) entry which is preliminary data.</text>
</comment>
<dbReference type="Pfam" id="PF07568">
    <property type="entry name" value="HisKA_2"/>
    <property type="match status" value="1"/>
</dbReference>
<proteinExistence type="predicted"/>
<evidence type="ECO:0000256" key="7">
    <source>
        <dbReference type="ARBA" id="ARBA00022777"/>
    </source>
</evidence>
<evidence type="ECO:0000256" key="4">
    <source>
        <dbReference type="ARBA" id="ARBA00022553"/>
    </source>
</evidence>
<dbReference type="PANTHER" id="PTHR41523:SF8">
    <property type="entry name" value="ETHYLENE RESPONSE SENSOR PROTEIN"/>
    <property type="match status" value="1"/>
</dbReference>
<keyword evidence="7" id="KW-0418">Kinase</keyword>
<evidence type="ECO:0000256" key="6">
    <source>
        <dbReference type="ARBA" id="ARBA00022741"/>
    </source>
</evidence>
<dbReference type="GO" id="GO:0004673">
    <property type="term" value="F:protein histidine kinase activity"/>
    <property type="evidence" value="ECO:0007669"/>
    <property type="project" value="UniProtKB-EC"/>
</dbReference>
<dbReference type="SUPFAM" id="SSF55874">
    <property type="entry name" value="ATPase domain of HSP90 chaperone/DNA topoisomerase II/histidine kinase"/>
    <property type="match status" value="1"/>
</dbReference>
<evidence type="ECO:0000313" key="11">
    <source>
        <dbReference type="Proteomes" id="UP000484076"/>
    </source>
</evidence>
<dbReference type="CDD" id="cd18773">
    <property type="entry name" value="PDC1_HK_sensor"/>
    <property type="match status" value="1"/>
</dbReference>
<protein>
    <recommendedName>
        <fullName evidence="3">histidine kinase</fullName>
        <ecNumber evidence="3">2.7.13.3</ecNumber>
    </recommendedName>
</protein>
<dbReference type="Proteomes" id="UP000484076">
    <property type="component" value="Unassembled WGS sequence"/>
</dbReference>
<evidence type="ECO:0000256" key="2">
    <source>
        <dbReference type="ARBA" id="ARBA00004370"/>
    </source>
</evidence>
<gene>
    <name evidence="10" type="ORF">GEU84_015400</name>
</gene>
<keyword evidence="5" id="KW-0808">Transferase</keyword>
<dbReference type="InterPro" id="IPR003660">
    <property type="entry name" value="HAMP_dom"/>
</dbReference>
<name>A0A8X8KLY1_9RHOB</name>
<evidence type="ECO:0000256" key="5">
    <source>
        <dbReference type="ARBA" id="ARBA00022679"/>
    </source>
</evidence>
<accession>A0A8X8KLY1</accession>
<keyword evidence="8" id="KW-0067">ATP-binding</keyword>
<keyword evidence="4" id="KW-0597">Phosphoprotein</keyword>
<organism evidence="10 11">
    <name type="scientific">Fertoeibacter niger</name>
    <dbReference type="NCBI Taxonomy" id="2656921"/>
    <lineage>
        <taxon>Bacteria</taxon>
        <taxon>Pseudomonadati</taxon>
        <taxon>Pseudomonadota</taxon>
        <taxon>Alphaproteobacteria</taxon>
        <taxon>Rhodobacterales</taxon>
        <taxon>Paracoccaceae</taxon>
        <taxon>Fertoeibacter</taxon>
    </lineage>
</organism>
<dbReference type="InterPro" id="IPR011495">
    <property type="entry name" value="Sig_transdc_His_kin_sub2_dim/P"/>
</dbReference>
<dbReference type="PANTHER" id="PTHR41523">
    <property type="entry name" value="TWO-COMPONENT SYSTEM SENSOR PROTEIN"/>
    <property type="match status" value="1"/>
</dbReference>
<dbReference type="PROSITE" id="PS50885">
    <property type="entry name" value="HAMP"/>
    <property type="match status" value="1"/>
</dbReference>
<keyword evidence="11" id="KW-1185">Reference proteome</keyword>
<evidence type="ECO:0000256" key="1">
    <source>
        <dbReference type="ARBA" id="ARBA00000085"/>
    </source>
</evidence>
<evidence type="ECO:0000313" key="10">
    <source>
        <dbReference type="EMBL" id="NUB45784.1"/>
    </source>
</evidence>